<dbReference type="RefSeq" id="WP_055150143.1">
    <property type="nucleotide sequence ID" value="NZ_CYZU01000002.1"/>
</dbReference>
<organism evidence="1 2">
    <name type="scientific">Faecalicatena contorta</name>
    <dbReference type="NCBI Taxonomy" id="39482"/>
    <lineage>
        <taxon>Bacteria</taxon>
        <taxon>Bacillati</taxon>
        <taxon>Bacillota</taxon>
        <taxon>Clostridia</taxon>
        <taxon>Lachnospirales</taxon>
        <taxon>Lachnospiraceae</taxon>
        <taxon>Faecalicatena</taxon>
    </lineage>
</organism>
<dbReference type="EMBL" id="CYZU01000002">
    <property type="protein sequence ID" value="CUN69063.1"/>
    <property type="molecule type" value="Genomic_DNA"/>
</dbReference>
<accession>A0A173YZZ1</accession>
<protein>
    <submittedName>
        <fullName evidence="1">Uncharacterized protein</fullName>
    </submittedName>
</protein>
<dbReference type="Proteomes" id="UP000095544">
    <property type="component" value="Unassembled WGS sequence"/>
</dbReference>
<evidence type="ECO:0000313" key="2">
    <source>
        <dbReference type="Proteomes" id="UP000095544"/>
    </source>
</evidence>
<reference evidence="1 2" key="1">
    <citation type="submission" date="2015-09" db="EMBL/GenBank/DDBJ databases">
        <authorList>
            <consortium name="Pathogen Informatics"/>
        </authorList>
    </citation>
    <scope>NUCLEOTIDE SEQUENCE [LARGE SCALE GENOMIC DNA]</scope>
    <source>
        <strain evidence="1 2">2789STDY5834876</strain>
    </source>
</reference>
<sequence>MKTIELERLYEYLHGLGGVDAADEWGQGWDEAINTIIQQVEDWKEEPVMIVKFQKAILGGNKVLVYDKKETIFQELPMTAELKKLFGSRHKMYRKCTLDKTGFLHVGREVRAHF</sequence>
<gene>
    <name evidence="1" type="ORF">ERS852491_00236</name>
</gene>
<proteinExistence type="predicted"/>
<evidence type="ECO:0000313" key="1">
    <source>
        <dbReference type="EMBL" id="CUN69063.1"/>
    </source>
</evidence>
<dbReference type="AlphaFoldDB" id="A0A173YZZ1"/>
<dbReference type="STRING" id="39482.ERS852491_00236"/>
<name>A0A173YZZ1_9FIRM</name>